<protein>
    <submittedName>
        <fullName evidence="1">Uncharacterized protein</fullName>
    </submittedName>
</protein>
<dbReference type="EMBL" id="JAODUO010000528">
    <property type="protein sequence ID" value="KAK2178797.1"/>
    <property type="molecule type" value="Genomic_DNA"/>
</dbReference>
<dbReference type="AlphaFoldDB" id="A0AAD9KWE1"/>
<sequence>MAMPESETALKELMWRILGDLLEEGVVVKIADNLTHLLSFFATGRGSSRLLINVPIAFQHPRRSSVLDLPRYYGGWARFQLVLTASLHSQHIPDRPRDGLLEAKRDSPMSITRECIVVPRQVLHGLLKALHIQLDHPTSHKFKLVVRRFFYAPEHA</sequence>
<organism evidence="1 2">
    <name type="scientific">Ridgeia piscesae</name>
    <name type="common">Tubeworm</name>
    <dbReference type="NCBI Taxonomy" id="27915"/>
    <lineage>
        <taxon>Eukaryota</taxon>
        <taxon>Metazoa</taxon>
        <taxon>Spiralia</taxon>
        <taxon>Lophotrochozoa</taxon>
        <taxon>Annelida</taxon>
        <taxon>Polychaeta</taxon>
        <taxon>Sedentaria</taxon>
        <taxon>Canalipalpata</taxon>
        <taxon>Sabellida</taxon>
        <taxon>Siboglinidae</taxon>
        <taxon>Ridgeia</taxon>
    </lineage>
</organism>
<comment type="caution">
    <text evidence="1">The sequence shown here is derived from an EMBL/GenBank/DDBJ whole genome shotgun (WGS) entry which is preliminary data.</text>
</comment>
<keyword evidence="2" id="KW-1185">Reference proteome</keyword>
<name>A0AAD9KWE1_RIDPI</name>
<dbReference type="Proteomes" id="UP001209878">
    <property type="component" value="Unassembled WGS sequence"/>
</dbReference>
<proteinExistence type="predicted"/>
<evidence type="ECO:0000313" key="2">
    <source>
        <dbReference type="Proteomes" id="UP001209878"/>
    </source>
</evidence>
<gene>
    <name evidence="1" type="ORF">NP493_530g01017</name>
</gene>
<evidence type="ECO:0000313" key="1">
    <source>
        <dbReference type="EMBL" id="KAK2178797.1"/>
    </source>
</evidence>
<reference evidence="1" key="1">
    <citation type="journal article" date="2023" name="Mol. Biol. Evol.">
        <title>Third-Generation Sequencing Reveals the Adaptive Role of the Epigenome in Three Deep-Sea Polychaetes.</title>
        <authorList>
            <person name="Perez M."/>
            <person name="Aroh O."/>
            <person name="Sun Y."/>
            <person name="Lan Y."/>
            <person name="Juniper S.K."/>
            <person name="Young C.R."/>
            <person name="Angers B."/>
            <person name="Qian P.Y."/>
        </authorList>
    </citation>
    <scope>NUCLEOTIDE SEQUENCE</scope>
    <source>
        <strain evidence="1">R07B-5</strain>
    </source>
</reference>
<accession>A0AAD9KWE1</accession>